<reference evidence="2 3" key="1">
    <citation type="journal article" date="2011" name="J. Gen. Appl. Microbiol.">
        <title>Draft genome sequencing of the enigmatic basidiomycete Mixia osmundae.</title>
        <authorList>
            <person name="Nishida H."/>
            <person name="Nagatsuka Y."/>
            <person name="Sugiyama J."/>
        </authorList>
    </citation>
    <scope>NUCLEOTIDE SEQUENCE [LARGE SCALE GENOMIC DNA]</scope>
    <source>
        <strain evidence="3">CBS 9802 / IAM 14324 / JCM 22182 / KY 12970</strain>
    </source>
</reference>
<evidence type="ECO:0000313" key="2">
    <source>
        <dbReference type="EMBL" id="GAA93838.1"/>
    </source>
</evidence>
<evidence type="ECO:0000256" key="1">
    <source>
        <dbReference type="SAM" id="SignalP"/>
    </source>
</evidence>
<accession>G7DTJ1</accession>
<name>G7DTJ1_MIXOS</name>
<gene>
    <name evidence="2" type="primary">Mo00484</name>
    <name evidence="2" type="ORF">E5Q_00484</name>
</gene>
<dbReference type="EMBL" id="BABT02000025">
    <property type="protein sequence ID" value="GAA93838.1"/>
    <property type="molecule type" value="Genomic_DNA"/>
</dbReference>
<dbReference type="InParanoid" id="G7DTJ1"/>
<reference evidence="2 3" key="2">
    <citation type="journal article" date="2012" name="Open Biol.">
        <title>Characteristics of nucleosomes and linker DNA regions on the genome of the basidiomycete Mixia osmundae revealed by mono- and dinucleosome mapping.</title>
        <authorList>
            <person name="Nishida H."/>
            <person name="Kondo S."/>
            <person name="Matsumoto T."/>
            <person name="Suzuki Y."/>
            <person name="Yoshikawa H."/>
            <person name="Taylor T.D."/>
            <person name="Sugiyama J."/>
        </authorList>
    </citation>
    <scope>NUCLEOTIDE SEQUENCE [LARGE SCALE GENOMIC DNA]</scope>
    <source>
        <strain evidence="3">CBS 9802 / IAM 14324 / JCM 22182 / KY 12970</strain>
    </source>
</reference>
<proteinExistence type="predicted"/>
<protein>
    <submittedName>
        <fullName evidence="2">Uncharacterized protein</fullName>
    </submittedName>
</protein>
<feature type="chain" id="PRO_5003492292" evidence="1">
    <location>
        <begin position="19"/>
        <end position="110"/>
    </location>
</feature>
<dbReference type="HOGENOM" id="CLU_2171660_0_0_1"/>
<dbReference type="Proteomes" id="UP000009131">
    <property type="component" value="Unassembled WGS sequence"/>
</dbReference>
<feature type="signal peptide" evidence="1">
    <location>
        <begin position="1"/>
        <end position="18"/>
    </location>
</feature>
<comment type="caution">
    <text evidence="2">The sequence shown here is derived from an EMBL/GenBank/DDBJ whole genome shotgun (WGS) entry which is preliminary data.</text>
</comment>
<keyword evidence="1" id="KW-0732">Signal</keyword>
<keyword evidence="3" id="KW-1185">Reference proteome</keyword>
<organism evidence="2 3">
    <name type="scientific">Mixia osmundae (strain CBS 9802 / IAM 14324 / JCM 22182 / KY 12970)</name>
    <dbReference type="NCBI Taxonomy" id="764103"/>
    <lineage>
        <taxon>Eukaryota</taxon>
        <taxon>Fungi</taxon>
        <taxon>Dikarya</taxon>
        <taxon>Basidiomycota</taxon>
        <taxon>Pucciniomycotina</taxon>
        <taxon>Mixiomycetes</taxon>
        <taxon>Mixiales</taxon>
        <taxon>Mixiaceae</taxon>
        <taxon>Mixia</taxon>
    </lineage>
</organism>
<dbReference type="AlphaFoldDB" id="G7DTJ1"/>
<evidence type="ECO:0000313" key="3">
    <source>
        <dbReference type="Proteomes" id="UP000009131"/>
    </source>
</evidence>
<sequence>MFAKLALCLMMLAVATLAKTAHKVVLPAPTGPLRKTGLHVTIQNDSKAWVRVNCNAATDLKAYQKCYQYDVTCNKAGEATTGGRVLICDSNKKPMGCKADSKPDGCFIPN</sequence>